<evidence type="ECO:0000313" key="3">
    <source>
        <dbReference type="Proteomes" id="UP000596660"/>
    </source>
</evidence>
<accession>A0A803KNW4</accession>
<feature type="compositionally biased region" description="Basic and acidic residues" evidence="1">
    <location>
        <begin position="86"/>
        <end position="108"/>
    </location>
</feature>
<reference evidence="2" key="2">
    <citation type="submission" date="2021-03" db="UniProtKB">
        <authorList>
            <consortium name="EnsemblPlants"/>
        </authorList>
    </citation>
    <scope>IDENTIFICATION</scope>
</reference>
<dbReference type="Proteomes" id="UP000596660">
    <property type="component" value="Unplaced"/>
</dbReference>
<organism evidence="2 3">
    <name type="scientific">Chenopodium quinoa</name>
    <name type="common">Quinoa</name>
    <dbReference type="NCBI Taxonomy" id="63459"/>
    <lineage>
        <taxon>Eukaryota</taxon>
        <taxon>Viridiplantae</taxon>
        <taxon>Streptophyta</taxon>
        <taxon>Embryophyta</taxon>
        <taxon>Tracheophyta</taxon>
        <taxon>Spermatophyta</taxon>
        <taxon>Magnoliopsida</taxon>
        <taxon>eudicotyledons</taxon>
        <taxon>Gunneridae</taxon>
        <taxon>Pentapetalae</taxon>
        <taxon>Caryophyllales</taxon>
        <taxon>Chenopodiaceae</taxon>
        <taxon>Chenopodioideae</taxon>
        <taxon>Atripliceae</taxon>
        <taxon>Chenopodium</taxon>
    </lineage>
</organism>
<sequence length="212" mass="24162">MPKFFLKTLHRRKPSHRRSISGSSNIVGSKYLKDSGAKNGEIKVEKIKRTNKFFQKKDKLMQLIPPVKRITSMMSILFRNNTRRDQDYQCEDHEPRELDKQGSEKSSLKEVPSSAATSKKCKCGVGDVASLTVNRERTSTVKSVRNKGEKKVEAKGGLKIKRIIKVKIKERGKAEKRFELCKKKILMGEKCKPLHGSLQYDKNGVLVPEDFA</sequence>
<feature type="region of interest" description="Disordered" evidence="1">
    <location>
        <begin position="86"/>
        <end position="113"/>
    </location>
</feature>
<dbReference type="EnsemblPlants" id="AUR62000720-RA">
    <property type="protein sequence ID" value="AUR62000720-RA:cds"/>
    <property type="gene ID" value="AUR62000720"/>
</dbReference>
<proteinExistence type="predicted"/>
<evidence type="ECO:0000256" key="1">
    <source>
        <dbReference type="SAM" id="MobiDB-lite"/>
    </source>
</evidence>
<dbReference type="AlphaFoldDB" id="A0A803KNW4"/>
<reference evidence="2" key="1">
    <citation type="journal article" date="2017" name="Nature">
        <title>The genome of Chenopodium quinoa.</title>
        <authorList>
            <person name="Jarvis D.E."/>
            <person name="Ho Y.S."/>
            <person name="Lightfoot D.J."/>
            <person name="Schmoeckel S.M."/>
            <person name="Li B."/>
            <person name="Borm T.J.A."/>
            <person name="Ohyanagi H."/>
            <person name="Mineta K."/>
            <person name="Michell C.T."/>
            <person name="Saber N."/>
            <person name="Kharbatia N.M."/>
            <person name="Rupper R.R."/>
            <person name="Sharp A.R."/>
            <person name="Dally N."/>
            <person name="Boughton B.A."/>
            <person name="Woo Y.H."/>
            <person name="Gao G."/>
            <person name="Schijlen E.G.W.M."/>
            <person name="Guo X."/>
            <person name="Momin A.A."/>
            <person name="Negrao S."/>
            <person name="Al-Babili S."/>
            <person name="Gehring C."/>
            <person name="Roessner U."/>
            <person name="Jung C."/>
            <person name="Murphy K."/>
            <person name="Arold S.T."/>
            <person name="Gojobori T."/>
            <person name="van der Linden C.G."/>
            <person name="van Loo E.N."/>
            <person name="Jellen E.N."/>
            <person name="Maughan P.J."/>
            <person name="Tester M."/>
        </authorList>
    </citation>
    <scope>NUCLEOTIDE SEQUENCE [LARGE SCALE GENOMIC DNA]</scope>
    <source>
        <strain evidence="2">cv. PI 614886</strain>
    </source>
</reference>
<name>A0A803KNW4_CHEQI</name>
<protein>
    <submittedName>
        <fullName evidence="2">Uncharacterized protein</fullName>
    </submittedName>
</protein>
<dbReference type="Gramene" id="AUR62000720-RA">
    <property type="protein sequence ID" value="AUR62000720-RA:cds"/>
    <property type="gene ID" value="AUR62000720"/>
</dbReference>
<evidence type="ECO:0000313" key="2">
    <source>
        <dbReference type="EnsemblPlants" id="AUR62000720-RA:cds"/>
    </source>
</evidence>
<keyword evidence="3" id="KW-1185">Reference proteome</keyword>